<comment type="caution">
    <text evidence="2">The sequence shown here is derived from an EMBL/GenBank/DDBJ whole genome shotgun (WGS) entry which is preliminary data.</text>
</comment>
<dbReference type="Proteomes" id="UP001223586">
    <property type="component" value="Unassembled WGS sequence"/>
</dbReference>
<feature type="transmembrane region" description="Helical" evidence="1">
    <location>
        <begin position="23"/>
        <end position="46"/>
    </location>
</feature>
<dbReference type="PANTHER" id="PTHR36833:SF2">
    <property type="entry name" value="SLR0610 PROTEIN"/>
    <property type="match status" value="1"/>
</dbReference>
<accession>A0ABT9WVC5</accession>
<evidence type="ECO:0000256" key="1">
    <source>
        <dbReference type="SAM" id="Phobius"/>
    </source>
</evidence>
<dbReference type="RefSeq" id="WP_307231093.1">
    <property type="nucleotide sequence ID" value="NZ_JAUSTT010000020.1"/>
</dbReference>
<proteinExistence type="predicted"/>
<name>A0ABT9WVC5_9BACI</name>
<keyword evidence="1" id="KW-1133">Transmembrane helix</keyword>
<reference evidence="2 3" key="1">
    <citation type="submission" date="2023-07" db="EMBL/GenBank/DDBJ databases">
        <title>Genomic Encyclopedia of Type Strains, Phase IV (KMG-IV): sequencing the most valuable type-strain genomes for metagenomic binning, comparative biology and taxonomic classification.</title>
        <authorList>
            <person name="Goeker M."/>
        </authorList>
    </citation>
    <scope>NUCLEOTIDE SEQUENCE [LARGE SCALE GENOMIC DNA]</scope>
    <source>
        <strain evidence="2 3">DSM 23837</strain>
    </source>
</reference>
<dbReference type="PANTHER" id="PTHR36833">
    <property type="entry name" value="SLR0610 PROTEIN-RELATED"/>
    <property type="match status" value="1"/>
</dbReference>
<evidence type="ECO:0000313" key="3">
    <source>
        <dbReference type="Proteomes" id="UP001223586"/>
    </source>
</evidence>
<keyword evidence="1" id="KW-0472">Membrane</keyword>
<gene>
    <name evidence="2" type="ORF">J2S08_003132</name>
</gene>
<sequence length="195" mass="23017">MRYFLTIFNQSVAQMLAYRTTSIFIVVFGTIFAITEIIATLIFYQYTDHIAGWNMYEFLLLIATFSFIQYIYQFFFVLPHEQLIDDMIDGNLDYLLIRQMDPQLIANVKLFDIPSLFNLLIPTALSIYCMIKLKWEITIFQIGGYLILLVFGVLSYFILNHFIVNLGFWIERSHQLMGVPEYLFEIGLRPRSGRR</sequence>
<feature type="transmembrane region" description="Helical" evidence="1">
    <location>
        <begin position="113"/>
        <end position="131"/>
    </location>
</feature>
<keyword evidence="1" id="KW-0812">Transmembrane</keyword>
<dbReference type="InterPro" id="IPR010390">
    <property type="entry name" value="ABC-2_transporter-like"/>
</dbReference>
<feature type="transmembrane region" description="Helical" evidence="1">
    <location>
        <begin position="58"/>
        <end position="78"/>
    </location>
</feature>
<evidence type="ECO:0000313" key="2">
    <source>
        <dbReference type="EMBL" id="MDQ0177253.1"/>
    </source>
</evidence>
<organism evidence="2 3">
    <name type="scientific">Bacillus chungangensis</name>
    <dbReference type="NCBI Taxonomy" id="587633"/>
    <lineage>
        <taxon>Bacteria</taxon>
        <taxon>Bacillati</taxon>
        <taxon>Bacillota</taxon>
        <taxon>Bacilli</taxon>
        <taxon>Bacillales</taxon>
        <taxon>Bacillaceae</taxon>
        <taxon>Bacillus</taxon>
    </lineage>
</organism>
<protein>
    <submittedName>
        <fullName evidence="2">ABC-2 type transport system permease protein</fullName>
    </submittedName>
</protein>
<dbReference type="Pfam" id="PF06182">
    <property type="entry name" value="ABC2_membrane_6"/>
    <property type="match status" value="1"/>
</dbReference>
<feature type="transmembrane region" description="Helical" evidence="1">
    <location>
        <begin position="143"/>
        <end position="170"/>
    </location>
</feature>
<keyword evidence="3" id="KW-1185">Reference proteome</keyword>
<dbReference type="EMBL" id="JAUSTT010000020">
    <property type="protein sequence ID" value="MDQ0177253.1"/>
    <property type="molecule type" value="Genomic_DNA"/>
</dbReference>